<evidence type="ECO:0000256" key="16">
    <source>
        <dbReference type="ARBA" id="ARBA00023209"/>
    </source>
</evidence>
<evidence type="ECO:0000256" key="4">
    <source>
        <dbReference type="ARBA" id="ARBA00005189"/>
    </source>
</evidence>
<keyword evidence="8" id="KW-1003">Cell membrane</keyword>
<reference evidence="25 26" key="1">
    <citation type="journal article" date="2012" name="Stand. Genomic Sci.">
        <title>Complete genome sequence of Liberibacter crescens BT-1.</title>
        <authorList>
            <person name="Leonard M.T."/>
            <person name="Fagen J.R."/>
            <person name="Davis-Richardson A.G."/>
            <person name="Davis M.J."/>
            <person name="Triplett E.W."/>
        </authorList>
    </citation>
    <scope>NUCLEOTIDE SEQUENCE [LARGE SCALE GENOMIC DNA]</scope>
    <source>
        <strain evidence="25 26">BT-1</strain>
    </source>
</reference>
<keyword evidence="14" id="KW-0443">Lipid metabolism</keyword>
<evidence type="ECO:0000256" key="17">
    <source>
        <dbReference type="ARBA" id="ARBA00023264"/>
    </source>
</evidence>
<dbReference type="HOGENOM" id="CLU_037294_1_1_5"/>
<evidence type="ECO:0000256" key="1">
    <source>
        <dbReference type="ARBA" id="ARBA00001698"/>
    </source>
</evidence>
<dbReference type="GO" id="GO:0004605">
    <property type="term" value="F:phosphatidate cytidylyltransferase activity"/>
    <property type="evidence" value="ECO:0007669"/>
    <property type="project" value="UniProtKB-EC"/>
</dbReference>
<keyword evidence="26" id="KW-1185">Reference proteome</keyword>
<evidence type="ECO:0000256" key="23">
    <source>
        <dbReference type="ARBA" id="ARBA00033406"/>
    </source>
</evidence>
<proteinExistence type="inferred from homology"/>
<dbReference type="Proteomes" id="UP000010799">
    <property type="component" value="Chromosome"/>
</dbReference>
<keyword evidence="17" id="KW-1208">Phospholipid metabolism</keyword>
<evidence type="ECO:0000256" key="15">
    <source>
        <dbReference type="ARBA" id="ARBA00023136"/>
    </source>
</evidence>
<evidence type="ECO:0000256" key="10">
    <source>
        <dbReference type="ARBA" id="ARBA00022679"/>
    </source>
</evidence>
<evidence type="ECO:0000256" key="13">
    <source>
        <dbReference type="ARBA" id="ARBA00022989"/>
    </source>
</evidence>
<keyword evidence="10 25" id="KW-0808">Transferase</keyword>
<evidence type="ECO:0000256" key="6">
    <source>
        <dbReference type="ARBA" id="ARBA00012487"/>
    </source>
</evidence>
<gene>
    <name evidence="25" type="ordered locus">B488_00450</name>
</gene>
<evidence type="ECO:0000256" key="12">
    <source>
        <dbReference type="ARBA" id="ARBA00022695"/>
    </source>
</evidence>
<comment type="catalytic activity">
    <reaction evidence="1">
        <text>a 1,2-diacyl-sn-glycero-3-phosphate + CTP + H(+) = a CDP-1,2-diacyl-sn-glycerol + diphosphate</text>
        <dbReference type="Rhea" id="RHEA:16229"/>
        <dbReference type="ChEBI" id="CHEBI:15378"/>
        <dbReference type="ChEBI" id="CHEBI:33019"/>
        <dbReference type="ChEBI" id="CHEBI:37563"/>
        <dbReference type="ChEBI" id="CHEBI:58332"/>
        <dbReference type="ChEBI" id="CHEBI:58608"/>
        <dbReference type="EC" id="2.7.7.41"/>
    </reaction>
</comment>
<comment type="subcellular location">
    <subcellularLocation>
        <location evidence="2">Cell membrane</location>
        <topology evidence="2">Multi-pass membrane protein</topology>
    </subcellularLocation>
</comment>
<evidence type="ECO:0000256" key="9">
    <source>
        <dbReference type="ARBA" id="ARBA00022516"/>
    </source>
</evidence>
<evidence type="ECO:0000256" key="11">
    <source>
        <dbReference type="ARBA" id="ARBA00022692"/>
    </source>
</evidence>
<dbReference type="STRING" id="1215343.B488_00450"/>
<evidence type="ECO:0000256" key="19">
    <source>
        <dbReference type="ARBA" id="ARBA00031825"/>
    </source>
</evidence>
<evidence type="ECO:0000256" key="20">
    <source>
        <dbReference type="ARBA" id="ARBA00032253"/>
    </source>
</evidence>
<dbReference type="PANTHER" id="PTHR46382">
    <property type="entry name" value="PHOSPHATIDATE CYTIDYLYLTRANSFERASE"/>
    <property type="match status" value="1"/>
</dbReference>
<dbReference type="AlphaFoldDB" id="L0ETT2"/>
<feature type="transmembrane region" description="Helical" evidence="24">
    <location>
        <begin position="104"/>
        <end position="124"/>
    </location>
</feature>
<sequence>MNIHELKLRIASGILIGLVFLFSAWCGGWIFRSVAVLVSVLIYSEWSSITCSSSEGSIKKIFGWCSIILISSMVFLGFLKVALLIFFLYFIAFFLLFVMKKVGFWYSLGIFYSEIFAITVIYLRGNGFEGFSFIIFIFSVVWATDVFAYFFGRFFGGPKLAKRFSPGKTWSGAIGGLLFGVMSGIVVSHFIFPGQFNRAIMLATTISIASQLGDLCESLIKRRFDVKQSGWLIPGHGGIMDRMDCLVFASLVVSVISFFE</sequence>
<evidence type="ECO:0000256" key="3">
    <source>
        <dbReference type="ARBA" id="ARBA00005119"/>
    </source>
</evidence>
<dbReference type="PATRIC" id="fig|1215343.11.peg.48"/>
<dbReference type="KEGG" id="lcc:B488_00450"/>
<feature type="transmembrane region" description="Helical" evidence="24">
    <location>
        <begin position="172"/>
        <end position="192"/>
    </location>
</feature>
<keyword evidence="9" id="KW-0444">Lipid biosynthesis</keyword>
<comment type="pathway">
    <text evidence="3">Phospholipid metabolism; CDP-diacylglycerol biosynthesis; CDP-diacylglycerol from sn-glycerol 3-phosphate: step 3/3.</text>
</comment>
<keyword evidence="16" id="KW-0594">Phospholipid biosynthesis</keyword>
<evidence type="ECO:0000256" key="7">
    <source>
        <dbReference type="ARBA" id="ARBA00019373"/>
    </source>
</evidence>
<feature type="transmembrane region" description="Helical" evidence="24">
    <location>
        <begin position="12"/>
        <end position="41"/>
    </location>
</feature>
<dbReference type="EMBL" id="CP003789">
    <property type="protein sequence ID" value="AGA64038.1"/>
    <property type="molecule type" value="Genomic_DNA"/>
</dbReference>
<keyword evidence="12 25" id="KW-0548">Nucleotidyltransferase</keyword>
<organism evidence="25 26">
    <name type="scientific">Liberibacter crescens (strain BT-1)</name>
    <dbReference type="NCBI Taxonomy" id="1215343"/>
    <lineage>
        <taxon>Bacteria</taxon>
        <taxon>Pseudomonadati</taxon>
        <taxon>Pseudomonadota</taxon>
        <taxon>Alphaproteobacteria</taxon>
        <taxon>Hyphomicrobiales</taxon>
        <taxon>Rhizobiaceae</taxon>
        <taxon>Liberibacter</taxon>
    </lineage>
</organism>
<dbReference type="RefSeq" id="WP_015272465.1">
    <property type="nucleotide sequence ID" value="NC_019907.1"/>
</dbReference>
<evidence type="ECO:0000256" key="14">
    <source>
        <dbReference type="ARBA" id="ARBA00023098"/>
    </source>
</evidence>
<name>L0ETT2_LIBCB</name>
<keyword evidence="11 24" id="KW-0812">Transmembrane</keyword>
<dbReference type="Pfam" id="PF01148">
    <property type="entry name" value="CTP_transf_1"/>
    <property type="match status" value="1"/>
</dbReference>
<keyword evidence="15 24" id="KW-0472">Membrane</keyword>
<comment type="similarity">
    <text evidence="5">Belongs to the CDS family.</text>
</comment>
<evidence type="ECO:0000256" key="8">
    <source>
        <dbReference type="ARBA" id="ARBA00022475"/>
    </source>
</evidence>
<evidence type="ECO:0000256" key="2">
    <source>
        <dbReference type="ARBA" id="ARBA00004651"/>
    </source>
</evidence>
<comment type="pathway">
    <text evidence="4">Lipid metabolism.</text>
</comment>
<evidence type="ECO:0000313" key="25">
    <source>
        <dbReference type="EMBL" id="AGA64038.1"/>
    </source>
</evidence>
<evidence type="ECO:0000256" key="24">
    <source>
        <dbReference type="SAM" id="Phobius"/>
    </source>
</evidence>
<dbReference type="PANTHER" id="PTHR46382:SF1">
    <property type="entry name" value="PHOSPHATIDATE CYTIDYLYLTRANSFERASE"/>
    <property type="match status" value="1"/>
</dbReference>
<accession>L0ETT2</accession>
<evidence type="ECO:0000256" key="5">
    <source>
        <dbReference type="ARBA" id="ARBA00010185"/>
    </source>
</evidence>
<dbReference type="EC" id="2.7.7.41" evidence="6"/>
<dbReference type="GO" id="GO:0016024">
    <property type="term" value="P:CDP-diacylglycerol biosynthetic process"/>
    <property type="evidence" value="ECO:0007669"/>
    <property type="project" value="TreeGrafter"/>
</dbReference>
<evidence type="ECO:0000313" key="26">
    <source>
        <dbReference type="Proteomes" id="UP000010799"/>
    </source>
</evidence>
<dbReference type="GO" id="GO:0005886">
    <property type="term" value="C:plasma membrane"/>
    <property type="evidence" value="ECO:0007669"/>
    <property type="project" value="UniProtKB-SubCell"/>
</dbReference>
<evidence type="ECO:0000256" key="18">
    <source>
        <dbReference type="ARBA" id="ARBA00029893"/>
    </source>
</evidence>
<feature type="transmembrane region" description="Helical" evidence="24">
    <location>
        <begin position="130"/>
        <end position="151"/>
    </location>
</feature>
<keyword evidence="13 24" id="KW-1133">Transmembrane helix</keyword>
<protein>
    <recommendedName>
        <fullName evidence="7">Phosphatidate cytidylyltransferase</fullName>
        <ecNumber evidence="6">2.7.7.41</ecNumber>
    </recommendedName>
    <alternativeName>
        <fullName evidence="20">CDP-DAG synthase</fullName>
    </alternativeName>
    <alternativeName>
        <fullName evidence="22">CDP-DG synthase</fullName>
    </alternativeName>
    <alternativeName>
        <fullName evidence="18">CDP-diacylglycerol synthase</fullName>
    </alternativeName>
    <alternativeName>
        <fullName evidence="21">CDP-diglyceride pyrophosphorylase</fullName>
    </alternativeName>
    <alternativeName>
        <fullName evidence="23">CDP-diglyceride synthase</fullName>
    </alternativeName>
    <alternativeName>
        <fullName evidence="19">CTP:phosphatidate cytidylyltransferase</fullName>
    </alternativeName>
</protein>
<evidence type="ECO:0000256" key="21">
    <source>
        <dbReference type="ARBA" id="ARBA00032396"/>
    </source>
</evidence>
<dbReference type="eggNOG" id="COG4589">
    <property type="taxonomic scope" value="Bacteria"/>
</dbReference>
<evidence type="ECO:0000256" key="22">
    <source>
        <dbReference type="ARBA" id="ARBA00032743"/>
    </source>
</evidence>
<feature type="transmembrane region" description="Helical" evidence="24">
    <location>
        <begin position="61"/>
        <end position="92"/>
    </location>
</feature>